<comment type="caution">
    <text evidence="1">The sequence shown here is derived from an EMBL/GenBank/DDBJ whole genome shotgun (WGS) entry which is preliminary data.</text>
</comment>
<protein>
    <submittedName>
        <fullName evidence="1">Uncharacterized protein</fullName>
    </submittedName>
</protein>
<sequence length="158" mass="18055">MQRENQTKQVDVDNVAKETTGDLCLHNTRRALTEIPEHYLPAQQRTNVNKVASTIYANNDGDVIKTHRRVTVSVGSQFTVKQKNVNFLAKNRLFICHPRYDRHVDAHVCSPTAATWGTIFARRCFVFAISCYQSADPVRTRYCQFGAFVFCVDVEKLD</sequence>
<reference evidence="1" key="1">
    <citation type="submission" date="2020-08" db="EMBL/GenBank/DDBJ databases">
        <title>Genome sequencing and assembly of the red palm weevil Rhynchophorus ferrugineus.</title>
        <authorList>
            <person name="Dias G.B."/>
            <person name="Bergman C.M."/>
            <person name="Manee M."/>
        </authorList>
    </citation>
    <scope>NUCLEOTIDE SEQUENCE</scope>
    <source>
        <strain evidence="1">AA-2017</strain>
        <tissue evidence="1">Whole larva</tissue>
    </source>
</reference>
<gene>
    <name evidence="1" type="ORF">GWI33_003588</name>
</gene>
<organism evidence="1 2">
    <name type="scientific">Rhynchophorus ferrugineus</name>
    <name type="common">Red palm weevil</name>
    <name type="synonym">Curculio ferrugineus</name>
    <dbReference type="NCBI Taxonomy" id="354439"/>
    <lineage>
        <taxon>Eukaryota</taxon>
        <taxon>Metazoa</taxon>
        <taxon>Ecdysozoa</taxon>
        <taxon>Arthropoda</taxon>
        <taxon>Hexapoda</taxon>
        <taxon>Insecta</taxon>
        <taxon>Pterygota</taxon>
        <taxon>Neoptera</taxon>
        <taxon>Endopterygota</taxon>
        <taxon>Coleoptera</taxon>
        <taxon>Polyphaga</taxon>
        <taxon>Cucujiformia</taxon>
        <taxon>Curculionidae</taxon>
        <taxon>Dryophthorinae</taxon>
        <taxon>Rhynchophorus</taxon>
    </lineage>
</organism>
<evidence type="ECO:0000313" key="1">
    <source>
        <dbReference type="EMBL" id="KAF7282022.1"/>
    </source>
</evidence>
<dbReference type="EMBL" id="JAACXV010000204">
    <property type="protein sequence ID" value="KAF7282022.1"/>
    <property type="molecule type" value="Genomic_DNA"/>
</dbReference>
<evidence type="ECO:0000313" key="2">
    <source>
        <dbReference type="Proteomes" id="UP000625711"/>
    </source>
</evidence>
<proteinExistence type="predicted"/>
<dbReference type="Proteomes" id="UP000625711">
    <property type="component" value="Unassembled WGS sequence"/>
</dbReference>
<accession>A0A834IMY9</accession>
<dbReference type="AlphaFoldDB" id="A0A834IMY9"/>
<name>A0A834IMY9_RHYFE</name>
<keyword evidence="2" id="KW-1185">Reference proteome</keyword>